<dbReference type="RefSeq" id="WP_147200903.1">
    <property type="nucleotide sequence ID" value="NZ_AUII01000007.1"/>
</dbReference>
<accession>A0A511CZI9</accession>
<protein>
    <submittedName>
        <fullName evidence="2">Uncharacterized protein</fullName>
    </submittedName>
</protein>
<dbReference type="OrthoDB" id="5190680at2"/>
<evidence type="ECO:0000256" key="1">
    <source>
        <dbReference type="SAM" id="MobiDB-lite"/>
    </source>
</evidence>
<gene>
    <name evidence="2" type="ORF">PA7_05310</name>
</gene>
<keyword evidence="3" id="KW-1185">Reference proteome</keyword>
<dbReference type="EMBL" id="BJVI01000003">
    <property type="protein sequence ID" value="GEL16694.1"/>
    <property type="molecule type" value="Genomic_DNA"/>
</dbReference>
<organism evidence="2 3">
    <name type="scientific">Pseudonocardia asaccharolytica DSM 44247 = NBRC 16224</name>
    <dbReference type="NCBI Taxonomy" id="1123024"/>
    <lineage>
        <taxon>Bacteria</taxon>
        <taxon>Bacillati</taxon>
        <taxon>Actinomycetota</taxon>
        <taxon>Actinomycetes</taxon>
        <taxon>Pseudonocardiales</taxon>
        <taxon>Pseudonocardiaceae</taxon>
        <taxon>Pseudonocardia</taxon>
    </lineage>
</organism>
<comment type="caution">
    <text evidence="2">The sequence shown here is derived from an EMBL/GenBank/DDBJ whole genome shotgun (WGS) entry which is preliminary data.</text>
</comment>
<name>A0A511CZI9_9PSEU</name>
<sequence length="248" mass="27593">MIGRRLVPDTIEHVASSADPYVIAGIDLRVFVAGWLSCLQAGDGEAVGLLEHARSDPEAGERYEYGALYMSANIAPRATEPTASPEELLLFAVMALYQDAGFPGADPTVWDGEEAHARRAFGFFHELGEQEAARRLRAEVYRRSARERPPGYEATLQRSLGNDPARMAVHDQRMASIHDRSFRAAHLLNPGGTARRGSRSAPRSAFTPRRSGRSRYRLASYKPGRRCRRRAFQPRCRGNAVCLSRGRR</sequence>
<dbReference type="AlphaFoldDB" id="A0A511CZI9"/>
<proteinExistence type="predicted"/>
<evidence type="ECO:0000313" key="3">
    <source>
        <dbReference type="Proteomes" id="UP000321328"/>
    </source>
</evidence>
<dbReference type="Proteomes" id="UP000321328">
    <property type="component" value="Unassembled WGS sequence"/>
</dbReference>
<feature type="compositionally biased region" description="Low complexity" evidence="1">
    <location>
        <begin position="190"/>
        <end position="205"/>
    </location>
</feature>
<reference evidence="2 3" key="1">
    <citation type="submission" date="2019-07" db="EMBL/GenBank/DDBJ databases">
        <title>Whole genome shotgun sequence of Pseudonocardia asaccharolytica NBRC 16224.</title>
        <authorList>
            <person name="Hosoyama A."/>
            <person name="Uohara A."/>
            <person name="Ohji S."/>
            <person name="Ichikawa N."/>
        </authorList>
    </citation>
    <scope>NUCLEOTIDE SEQUENCE [LARGE SCALE GENOMIC DNA]</scope>
    <source>
        <strain evidence="2 3">NBRC 16224</strain>
    </source>
</reference>
<feature type="region of interest" description="Disordered" evidence="1">
    <location>
        <begin position="188"/>
        <end position="213"/>
    </location>
</feature>
<evidence type="ECO:0000313" key="2">
    <source>
        <dbReference type="EMBL" id="GEL16694.1"/>
    </source>
</evidence>